<evidence type="ECO:0000313" key="3">
    <source>
        <dbReference type="Proteomes" id="UP000595847"/>
    </source>
</evidence>
<organism evidence="1 3">
    <name type="scientific">Brevibacillus composti</name>
    <dbReference type="NCBI Taxonomy" id="2796470"/>
    <lineage>
        <taxon>Bacteria</taxon>
        <taxon>Bacillati</taxon>
        <taxon>Bacillota</taxon>
        <taxon>Bacilli</taxon>
        <taxon>Bacillales</taxon>
        <taxon>Paenibacillaceae</taxon>
        <taxon>Brevibacillus</taxon>
    </lineage>
</organism>
<dbReference type="EMBL" id="CP066308">
    <property type="protein sequence ID" value="QQE75815.1"/>
    <property type="molecule type" value="Genomic_DNA"/>
</dbReference>
<proteinExistence type="predicted"/>
<dbReference type="KEGG" id="bcop:JD108_08090"/>
<gene>
    <name evidence="1" type="ORF">JD108_08090</name>
    <name evidence="2" type="ORF">KDJ56_07770</name>
</gene>
<accession>A0A7T5ENG0</accession>
<dbReference type="Proteomes" id="UP000595847">
    <property type="component" value="Chromosome"/>
</dbReference>
<reference evidence="1 3" key="1">
    <citation type="submission" date="2020-12" db="EMBL/GenBank/DDBJ databases">
        <title>strain FJAT-54423T represents a novel species of the genus Brevibacillus.</title>
        <authorList>
            <person name="Tang R."/>
        </authorList>
    </citation>
    <scope>NUCLEOTIDE SEQUENCE [LARGE SCALE GENOMIC DNA]</scope>
    <source>
        <strain evidence="1 3">FJAT-54423</strain>
    </source>
</reference>
<protein>
    <submittedName>
        <fullName evidence="1">Uncharacterized protein</fullName>
    </submittedName>
</protein>
<reference evidence="2" key="2">
    <citation type="submission" date="2021-04" db="EMBL/GenBank/DDBJ databases">
        <title>Brevibacillus composti FJAT-54423, complete genome.</title>
        <authorList>
            <person name="Tang R."/>
        </authorList>
    </citation>
    <scope>NUCLEOTIDE SEQUENCE</scope>
    <source>
        <strain evidence="2">FJAT-54424</strain>
    </source>
</reference>
<dbReference type="RefSeq" id="WP_198829329.1">
    <property type="nucleotide sequence ID" value="NZ_CP066308.1"/>
</dbReference>
<evidence type="ECO:0000313" key="4">
    <source>
        <dbReference type="Proteomes" id="UP000677234"/>
    </source>
</evidence>
<keyword evidence="4" id="KW-1185">Reference proteome</keyword>
<sequence length="67" mass="7708">MEIHIRTNVDAAARLLSEISIHGIAHYAVRPVDREQVEIVFLSLSEHQKKLLAYSLKKYRYIATMIG</sequence>
<dbReference type="Proteomes" id="UP000677234">
    <property type="component" value="Chromosome"/>
</dbReference>
<name>A0A7T5ENG0_9BACL</name>
<evidence type="ECO:0000313" key="1">
    <source>
        <dbReference type="EMBL" id="QQE75815.1"/>
    </source>
</evidence>
<dbReference type="AlphaFoldDB" id="A0A7T5ENG0"/>
<dbReference type="EMBL" id="CP073708">
    <property type="protein sequence ID" value="QUO42841.1"/>
    <property type="molecule type" value="Genomic_DNA"/>
</dbReference>
<evidence type="ECO:0000313" key="2">
    <source>
        <dbReference type="EMBL" id="QUO42841.1"/>
    </source>
</evidence>